<feature type="region of interest" description="Disordered" evidence="13">
    <location>
        <begin position="495"/>
        <end position="554"/>
    </location>
</feature>
<evidence type="ECO:0000256" key="5">
    <source>
        <dbReference type="ARBA" id="ARBA00022679"/>
    </source>
</evidence>
<keyword evidence="5" id="KW-0808">Transferase</keyword>
<feature type="transmembrane region" description="Helical" evidence="14">
    <location>
        <begin position="169"/>
        <end position="186"/>
    </location>
</feature>
<dbReference type="AlphaFoldDB" id="A0AB34G1Q4"/>
<evidence type="ECO:0000256" key="12">
    <source>
        <dbReference type="ARBA" id="ARBA00023315"/>
    </source>
</evidence>
<evidence type="ECO:0000313" key="16">
    <source>
        <dbReference type="Proteomes" id="UP001163105"/>
    </source>
</evidence>
<comment type="caution">
    <text evidence="15">The sequence shown here is derived from an EMBL/GenBank/DDBJ whole genome shotgun (WGS) entry which is preliminary data.</text>
</comment>
<comment type="similarity">
    <text evidence="2">Belongs to the GPC1 family.</text>
</comment>
<keyword evidence="4" id="KW-0444">Lipid biosynthesis</keyword>
<keyword evidence="10" id="KW-0594">Phospholipid biosynthesis</keyword>
<keyword evidence="12" id="KW-0012">Acyltransferase</keyword>
<evidence type="ECO:0000256" key="4">
    <source>
        <dbReference type="ARBA" id="ARBA00022516"/>
    </source>
</evidence>
<keyword evidence="7 14" id="KW-1133">Transmembrane helix</keyword>
<evidence type="ECO:0000256" key="10">
    <source>
        <dbReference type="ARBA" id="ARBA00023209"/>
    </source>
</evidence>
<evidence type="ECO:0000256" key="8">
    <source>
        <dbReference type="ARBA" id="ARBA00023098"/>
    </source>
</evidence>
<feature type="compositionally biased region" description="Polar residues" evidence="13">
    <location>
        <begin position="495"/>
        <end position="508"/>
    </location>
</feature>
<gene>
    <name evidence="15" type="ORF">O9K51_02589</name>
</gene>
<name>A0AB34G1Q4_9HYPO</name>
<evidence type="ECO:0000256" key="9">
    <source>
        <dbReference type="ARBA" id="ARBA00023136"/>
    </source>
</evidence>
<dbReference type="GO" id="GO:0016020">
    <property type="term" value="C:membrane"/>
    <property type="evidence" value="ECO:0007669"/>
    <property type="project" value="UniProtKB-SubCell"/>
</dbReference>
<evidence type="ECO:0000313" key="15">
    <source>
        <dbReference type="EMBL" id="KAJ6444195.1"/>
    </source>
</evidence>
<sequence length="554" mass="63007">MEEELADLPPTAAADGSILDHDAASLLSSSPADAAVFESPALSATTPKSPRLSRNPSFSGSSSYQDDWDPLPPLDRLTVLDLLDNFALPQQLEKLQKGISAQTNKVRRSRDAFKSKTQLARDRMVEEWRRRVPSADEQLDRYRKRMRQRVDKLGRQWNDTKAISLREKISFICGVMNIFISGYLIGGYPQYFHLWYTAQLVYFMPIRFFTYHRRGYHYFLADLCYFVNVLLSLSIWAFPGSKRLFTSAYCLAFGNNAVAIIMWRNSLVFHSFDKVTSLFIHIMPCATLHCIVHLLPEALQKERFPAIWTIKHSPPGSPTAYANVISMLAWSTLPYAFWQLSYYFFITVRRREKIAAGRPTSFTWLRRSYSKTWIGKIVLALPDALQESAFMLIQYCYAVCTMLPCPLWFMSRYASSTFLLVVFAWSIYNGSTYYIDVFGKRFQKELEAMKAEVLKWQSTPELMLQSPLITPHPDGPVTQAASGLPAQSVDAVAESSNEMPIGNKQPNWDNDKRRQSGLDQIPFLDESISASATGVDGGAKDVARERRAGDERDA</sequence>
<comment type="subcellular location">
    <subcellularLocation>
        <location evidence="1">Membrane</location>
        <topology evidence="1">Multi-pass membrane protein</topology>
    </subcellularLocation>
</comment>
<feature type="transmembrane region" description="Helical" evidence="14">
    <location>
        <begin position="216"/>
        <end position="238"/>
    </location>
</feature>
<keyword evidence="16" id="KW-1185">Reference proteome</keyword>
<dbReference type="GO" id="GO:0006656">
    <property type="term" value="P:phosphatidylcholine biosynthetic process"/>
    <property type="evidence" value="ECO:0007669"/>
    <property type="project" value="TreeGrafter"/>
</dbReference>
<keyword evidence="9 14" id="KW-0472">Membrane</keyword>
<evidence type="ECO:0000256" key="11">
    <source>
        <dbReference type="ARBA" id="ARBA00023264"/>
    </source>
</evidence>
<feature type="transmembrane region" description="Helical" evidence="14">
    <location>
        <begin position="415"/>
        <end position="435"/>
    </location>
</feature>
<keyword evidence="11" id="KW-1208">Phospholipid metabolism</keyword>
<dbReference type="PANTHER" id="PTHR31201">
    <property type="entry name" value="OS01G0585100 PROTEIN"/>
    <property type="match status" value="1"/>
</dbReference>
<dbReference type="InterPro" id="IPR021261">
    <property type="entry name" value="GPCAT"/>
</dbReference>
<keyword evidence="8" id="KW-0443">Lipid metabolism</keyword>
<protein>
    <recommendedName>
        <fullName evidence="3">Glycerophosphocholine acyltransferase 1</fullName>
    </recommendedName>
</protein>
<dbReference type="EMBL" id="JAQHRD010000002">
    <property type="protein sequence ID" value="KAJ6444195.1"/>
    <property type="molecule type" value="Genomic_DNA"/>
</dbReference>
<proteinExistence type="inferred from homology"/>
<keyword evidence="6 14" id="KW-0812">Transmembrane</keyword>
<dbReference type="Proteomes" id="UP001163105">
    <property type="component" value="Unassembled WGS sequence"/>
</dbReference>
<dbReference type="GO" id="GO:0016746">
    <property type="term" value="F:acyltransferase activity"/>
    <property type="evidence" value="ECO:0007669"/>
    <property type="project" value="UniProtKB-KW"/>
</dbReference>
<evidence type="ECO:0000256" key="3">
    <source>
        <dbReference type="ARBA" id="ARBA00019082"/>
    </source>
</evidence>
<evidence type="ECO:0000256" key="7">
    <source>
        <dbReference type="ARBA" id="ARBA00022989"/>
    </source>
</evidence>
<feature type="compositionally biased region" description="Polar residues" evidence="13">
    <location>
        <begin position="42"/>
        <end position="65"/>
    </location>
</feature>
<evidence type="ECO:0000256" key="2">
    <source>
        <dbReference type="ARBA" id="ARBA00006675"/>
    </source>
</evidence>
<reference evidence="15" key="1">
    <citation type="submission" date="2023-01" db="EMBL/GenBank/DDBJ databases">
        <title>The growth and conidiation of Purpureocillium lavendulum are regulated by nitrogen source and histone H3K14 acetylation.</title>
        <authorList>
            <person name="Tang P."/>
            <person name="Han J."/>
            <person name="Zhang C."/>
            <person name="Tang P."/>
            <person name="Qi F."/>
            <person name="Zhang K."/>
            <person name="Liang L."/>
        </authorList>
    </citation>
    <scope>NUCLEOTIDE SEQUENCE</scope>
    <source>
        <strain evidence="15">YMF1.00683</strain>
    </source>
</reference>
<evidence type="ECO:0000256" key="1">
    <source>
        <dbReference type="ARBA" id="ARBA00004141"/>
    </source>
</evidence>
<dbReference type="Pfam" id="PF10998">
    <property type="entry name" value="DUF2838"/>
    <property type="match status" value="1"/>
</dbReference>
<evidence type="ECO:0000256" key="6">
    <source>
        <dbReference type="ARBA" id="ARBA00022692"/>
    </source>
</evidence>
<evidence type="ECO:0000256" key="13">
    <source>
        <dbReference type="SAM" id="MobiDB-lite"/>
    </source>
</evidence>
<feature type="transmembrane region" description="Helical" evidence="14">
    <location>
        <begin position="320"/>
        <end position="345"/>
    </location>
</feature>
<feature type="compositionally biased region" description="Basic and acidic residues" evidence="13">
    <location>
        <begin position="538"/>
        <end position="554"/>
    </location>
</feature>
<accession>A0AB34G1Q4</accession>
<organism evidence="15 16">
    <name type="scientific">Purpureocillium lavendulum</name>
    <dbReference type="NCBI Taxonomy" id="1247861"/>
    <lineage>
        <taxon>Eukaryota</taxon>
        <taxon>Fungi</taxon>
        <taxon>Dikarya</taxon>
        <taxon>Ascomycota</taxon>
        <taxon>Pezizomycotina</taxon>
        <taxon>Sordariomycetes</taxon>
        <taxon>Hypocreomycetidae</taxon>
        <taxon>Hypocreales</taxon>
        <taxon>Ophiocordycipitaceae</taxon>
        <taxon>Purpureocillium</taxon>
    </lineage>
</organism>
<dbReference type="PANTHER" id="PTHR31201:SF1">
    <property type="entry name" value="GLYCEROPHOSPHOCHOLINE ACYLTRANSFERASE 1"/>
    <property type="match status" value="1"/>
</dbReference>
<evidence type="ECO:0000256" key="14">
    <source>
        <dbReference type="SAM" id="Phobius"/>
    </source>
</evidence>
<feature type="region of interest" description="Disordered" evidence="13">
    <location>
        <begin position="40"/>
        <end position="66"/>
    </location>
</feature>
<feature type="transmembrane region" description="Helical" evidence="14">
    <location>
        <begin position="244"/>
        <end position="263"/>
    </location>
</feature>